<protein>
    <submittedName>
        <fullName evidence="2">Uncharacterized protein</fullName>
    </submittedName>
</protein>
<dbReference type="AlphaFoldDB" id="A0AAP0JTX5"/>
<proteinExistence type="predicted"/>
<name>A0AAP0JTX5_9MAGN</name>
<comment type="caution">
    <text evidence="2">The sequence shown here is derived from an EMBL/GenBank/DDBJ whole genome shotgun (WGS) entry which is preliminary data.</text>
</comment>
<evidence type="ECO:0000313" key="3">
    <source>
        <dbReference type="Proteomes" id="UP001419268"/>
    </source>
</evidence>
<evidence type="ECO:0000256" key="1">
    <source>
        <dbReference type="SAM" id="MobiDB-lite"/>
    </source>
</evidence>
<feature type="compositionally biased region" description="Basic and acidic residues" evidence="1">
    <location>
        <begin position="52"/>
        <end position="62"/>
    </location>
</feature>
<feature type="region of interest" description="Disordered" evidence="1">
    <location>
        <begin position="42"/>
        <end position="84"/>
    </location>
</feature>
<evidence type="ECO:0000313" key="2">
    <source>
        <dbReference type="EMBL" id="KAK9140127.1"/>
    </source>
</evidence>
<gene>
    <name evidence="2" type="ORF">Scep_009808</name>
</gene>
<keyword evidence="3" id="KW-1185">Reference proteome</keyword>
<organism evidence="2 3">
    <name type="scientific">Stephania cephalantha</name>
    <dbReference type="NCBI Taxonomy" id="152367"/>
    <lineage>
        <taxon>Eukaryota</taxon>
        <taxon>Viridiplantae</taxon>
        <taxon>Streptophyta</taxon>
        <taxon>Embryophyta</taxon>
        <taxon>Tracheophyta</taxon>
        <taxon>Spermatophyta</taxon>
        <taxon>Magnoliopsida</taxon>
        <taxon>Ranunculales</taxon>
        <taxon>Menispermaceae</taxon>
        <taxon>Menispermoideae</taxon>
        <taxon>Cissampelideae</taxon>
        <taxon>Stephania</taxon>
    </lineage>
</organism>
<dbReference type="Proteomes" id="UP001419268">
    <property type="component" value="Unassembled WGS sequence"/>
</dbReference>
<accession>A0AAP0JTX5</accession>
<reference evidence="2 3" key="1">
    <citation type="submission" date="2024-01" db="EMBL/GenBank/DDBJ databases">
        <title>Genome assemblies of Stephania.</title>
        <authorList>
            <person name="Yang L."/>
        </authorList>
    </citation>
    <scope>NUCLEOTIDE SEQUENCE [LARGE SCALE GENOMIC DNA]</scope>
    <source>
        <strain evidence="2">JXDWG</strain>
        <tissue evidence="2">Leaf</tissue>
    </source>
</reference>
<dbReference type="EMBL" id="JBBNAG010000004">
    <property type="protein sequence ID" value="KAK9140127.1"/>
    <property type="molecule type" value="Genomic_DNA"/>
</dbReference>
<feature type="compositionally biased region" description="Basic residues" evidence="1">
    <location>
        <begin position="63"/>
        <end position="72"/>
    </location>
</feature>
<sequence length="137" mass="15416">MVAARGGGVDDARNAARRWETIGNGWQDRRCRCDNAESRTKPWRAMMTTARRRADDNAEPRGRRTRLPRQRWHGAERRQQNKDGTMFTASSCEARDEAARVAARLATAKIGTVIAQGNGFHGRSWCAQLAAHAWRLA</sequence>